<dbReference type="Pfam" id="PF02482">
    <property type="entry name" value="Ribosomal_S30AE"/>
    <property type="match status" value="1"/>
</dbReference>
<dbReference type="InterPro" id="IPR036567">
    <property type="entry name" value="RHF-like"/>
</dbReference>
<organism evidence="1 2">
    <name type="scientific">Constantimarinum furrinae</name>
    <dbReference type="NCBI Taxonomy" id="2562285"/>
    <lineage>
        <taxon>Bacteria</taxon>
        <taxon>Pseudomonadati</taxon>
        <taxon>Bacteroidota</taxon>
        <taxon>Flavobacteriia</taxon>
        <taxon>Flavobacteriales</taxon>
        <taxon>Flavobacteriaceae</taxon>
        <taxon>Altibacter/Constantimarinum group</taxon>
        <taxon>Constantimarinum</taxon>
    </lineage>
</organism>
<dbReference type="EMBL" id="CP052909">
    <property type="protein sequence ID" value="QNJ99064.1"/>
    <property type="molecule type" value="Genomic_DNA"/>
</dbReference>
<evidence type="ECO:0000313" key="1">
    <source>
        <dbReference type="EMBL" id="QNJ99064.1"/>
    </source>
</evidence>
<accession>A0A7G8PXJ8</accession>
<dbReference type="AlphaFoldDB" id="A0A7G8PXJ8"/>
<dbReference type="NCBIfam" id="TIGR00741">
    <property type="entry name" value="yfiA"/>
    <property type="match status" value="1"/>
</dbReference>
<reference evidence="1 2" key="1">
    <citation type="submission" date="2020-04" db="EMBL/GenBank/DDBJ databases">
        <title>Genome sequence of Altibacter aquimarinus strain ALE3EI.</title>
        <authorList>
            <person name="Oh H.-M."/>
            <person name="Jang D."/>
        </authorList>
    </citation>
    <scope>NUCLEOTIDE SEQUENCE [LARGE SCALE GENOMIC DNA]</scope>
    <source>
        <strain evidence="1 2">ALE3EI</strain>
    </source>
</reference>
<dbReference type="SUPFAM" id="SSF69754">
    <property type="entry name" value="Ribosome binding protein Y (YfiA homologue)"/>
    <property type="match status" value="1"/>
</dbReference>
<evidence type="ECO:0000313" key="2">
    <source>
        <dbReference type="Proteomes" id="UP000515514"/>
    </source>
</evidence>
<dbReference type="Gene3D" id="3.30.160.100">
    <property type="entry name" value="Ribosome hibernation promotion factor-like"/>
    <property type="match status" value="1"/>
</dbReference>
<proteinExistence type="predicted"/>
<dbReference type="KEGG" id="alti:ALE3EI_2530"/>
<dbReference type="CDD" id="cd00552">
    <property type="entry name" value="RaiA"/>
    <property type="match status" value="1"/>
</dbReference>
<dbReference type="Proteomes" id="UP000515514">
    <property type="component" value="Chromosome"/>
</dbReference>
<sequence>MTIHIQYVKMKSSESMSQYVSKKLQKIAKKYSWVIRVDVLFKQENDPTEKGHICEMEFSLPGPKIFAVSNEKNYEMAVKETISDLERQLKKRKAKFTNQNISS</sequence>
<dbReference type="RefSeq" id="WP_186989243.1">
    <property type="nucleotide sequence ID" value="NZ_CP052909.1"/>
</dbReference>
<gene>
    <name evidence="1" type="ORF">ALE3EI_2530</name>
</gene>
<keyword evidence="2" id="KW-1185">Reference proteome</keyword>
<dbReference type="InterPro" id="IPR003489">
    <property type="entry name" value="RHF/RaiA"/>
</dbReference>
<name>A0A7G8PXJ8_9FLAO</name>
<protein>
    <submittedName>
        <fullName evidence="1">Ribosome-associated protein</fullName>
    </submittedName>
</protein>